<reference evidence="1 2" key="1">
    <citation type="submission" date="2019-02" db="EMBL/GenBank/DDBJ databases">
        <title>Deep-cultivation of Planctomycetes and their phenomic and genomic characterization uncovers novel biology.</title>
        <authorList>
            <person name="Wiegand S."/>
            <person name="Jogler M."/>
            <person name="Boedeker C."/>
            <person name="Pinto D."/>
            <person name="Vollmers J."/>
            <person name="Rivas-Marin E."/>
            <person name="Kohn T."/>
            <person name="Peeters S.H."/>
            <person name="Heuer A."/>
            <person name="Rast P."/>
            <person name="Oberbeckmann S."/>
            <person name="Bunk B."/>
            <person name="Jeske O."/>
            <person name="Meyerdierks A."/>
            <person name="Storesund J.E."/>
            <person name="Kallscheuer N."/>
            <person name="Luecker S."/>
            <person name="Lage O.M."/>
            <person name="Pohl T."/>
            <person name="Merkel B.J."/>
            <person name="Hornburger P."/>
            <person name="Mueller R.-W."/>
            <person name="Bruemmer F."/>
            <person name="Labrenz M."/>
            <person name="Spormann A.M."/>
            <person name="Op den Camp H."/>
            <person name="Overmann J."/>
            <person name="Amann R."/>
            <person name="Jetten M.S.M."/>
            <person name="Mascher T."/>
            <person name="Medema M.H."/>
            <person name="Devos D.P."/>
            <person name="Kaster A.-K."/>
            <person name="Ovreas L."/>
            <person name="Rohde M."/>
            <person name="Galperin M.Y."/>
            <person name="Jogler C."/>
        </authorList>
    </citation>
    <scope>NUCLEOTIDE SEQUENCE [LARGE SCALE GENOMIC DNA]</scope>
    <source>
        <strain evidence="1 2">SV_7m_r</strain>
    </source>
</reference>
<accession>A0A517SP64</accession>
<dbReference type="InterPro" id="IPR052045">
    <property type="entry name" value="Sulfur_Carrier/Prot_Modifier"/>
</dbReference>
<evidence type="ECO:0000313" key="1">
    <source>
        <dbReference type="EMBL" id="QDT57913.1"/>
    </source>
</evidence>
<dbReference type="EMBL" id="CP036272">
    <property type="protein sequence ID" value="QDT57913.1"/>
    <property type="molecule type" value="Genomic_DNA"/>
</dbReference>
<dbReference type="Gene3D" id="3.10.20.30">
    <property type="match status" value="1"/>
</dbReference>
<dbReference type="CDD" id="cd17040">
    <property type="entry name" value="Ubl_MoaD_like"/>
    <property type="match status" value="1"/>
</dbReference>
<dbReference type="SUPFAM" id="SSF54285">
    <property type="entry name" value="MoaD/ThiS"/>
    <property type="match status" value="1"/>
</dbReference>
<organism evidence="1 2">
    <name type="scientific">Stieleria bergensis</name>
    <dbReference type="NCBI Taxonomy" id="2528025"/>
    <lineage>
        <taxon>Bacteria</taxon>
        <taxon>Pseudomonadati</taxon>
        <taxon>Planctomycetota</taxon>
        <taxon>Planctomycetia</taxon>
        <taxon>Pirellulales</taxon>
        <taxon>Pirellulaceae</taxon>
        <taxon>Stieleria</taxon>
    </lineage>
</organism>
<dbReference type="AlphaFoldDB" id="A0A517SP64"/>
<keyword evidence="2" id="KW-1185">Reference proteome</keyword>
<dbReference type="Pfam" id="PF02597">
    <property type="entry name" value="ThiS"/>
    <property type="match status" value="1"/>
</dbReference>
<evidence type="ECO:0000313" key="2">
    <source>
        <dbReference type="Proteomes" id="UP000315003"/>
    </source>
</evidence>
<sequence>MNCNRLSYNLSSGIRFTSRYQSAELPMAITIEVPSVLQAQCDGVDEIQLNASTVGDALHQLKSQSPDLYAAVCNEHGHLLTHLNLFVNSSMLPKAAINQHPLTDGDVITLFQTIAGG</sequence>
<gene>
    <name evidence="1" type="ORF">SV7mr_03990</name>
</gene>
<dbReference type="InterPro" id="IPR003749">
    <property type="entry name" value="ThiS/MoaD-like"/>
</dbReference>
<dbReference type="PANTHER" id="PTHR38031:SF1">
    <property type="entry name" value="SULFUR CARRIER PROTEIN CYSO"/>
    <property type="match status" value="1"/>
</dbReference>
<name>A0A517SP64_9BACT</name>
<dbReference type="Proteomes" id="UP000315003">
    <property type="component" value="Chromosome"/>
</dbReference>
<proteinExistence type="predicted"/>
<dbReference type="RefSeq" id="WP_145268693.1">
    <property type="nucleotide sequence ID" value="NZ_CP036272.1"/>
</dbReference>
<dbReference type="PANTHER" id="PTHR38031">
    <property type="entry name" value="SULFUR CARRIER PROTEIN SLR0821-RELATED"/>
    <property type="match status" value="1"/>
</dbReference>
<protein>
    <submittedName>
        <fullName evidence="1">Sulfur carrier protein ThiS</fullName>
    </submittedName>
</protein>
<dbReference type="OrthoDB" id="6388078at2"/>
<dbReference type="InterPro" id="IPR012675">
    <property type="entry name" value="Beta-grasp_dom_sf"/>
</dbReference>
<dbReference type="InterPro" id="IPR016155">
    <property type="entry name" value="Mopterin_synth/thiamin_S_b"/>
</dbReference>